<protein>
    <submittedName>
        <fullName evidence="3">PilN domain-containing protein</fullName>
    </submittedName>
</protein>
<sequence length="215" mass="24134">MKTHVNFYTDEFKPNIVLINPVFVLLLWLVILSGVCFLWAGVTYSLQQDERVLTSLNRQVNEQQKVVDALSTAAATRTENPRLQALLSEKLANKEMQTAILQALDSRETQQQVNYAQMLIDMAKYPSEDLWITHMYLRSDKTEIMGHALNSAAVPKWIVSLSAMPFFRGKQFASAVITREGETNNGTLAFTVSSEIAPSGSSVPKVLKQVNEVRQ</sequence>
<dbReference type="EMBL" id="JAOWKX010000007">
    <property type="protein sequence ID" value="MCV2885791.1"/>
    <property type="molecule type" value="Genomic_DNA"/>
</dbReference>
<feature type="coiled-coil region" evidence="1">
    <location>
        <begin position="46"/>
        <end position="73"/>
    </location>
</feature>
<evidence type="ECO:0000256" key="1">
    <source>
        <dbReference type="SAM" id="Coils"/>
    </source>
</evidence>
<keyword evidence="1" id="KW-0175">Coiled coil</keyword>
<keyword evidence="4" id="KW-1185">Reference proteome</keyword>
<dbReference type="Proteomes" id="UP001652504">
    <property type="component" value="Unassembled WGS sequence"/>
</dbReference>
<keyword evidence="2" id="KW-0472">Membrane</keyword>
<evidence type="ECO:0000313" key="3">
    <source>
        <dbReference type="EMBL" id="MCV2885791.1"/>
    </source>
</evidence>
<reference evidence="3 4" key="1">
    <citation type="submission" date="2022-10" db="EMBL/GenBank/DDBJ databases">
        <title>Aestuariibacter sp. AA17 isolated from Montipora capitata coral fragment.</title>
        <authorList>
            <person name="Emsley S.A."/>
            <person name="Pfannmuller K.M."/>
            <person name="Loughran R.M."/>
            <person name="Shlafstein M."/>
            <person name="Papke E."/>
            <person name="Saw J.H."/>
            <person name="Ushijima B."/>
            <person name="Videau P."/>
        </authorList>
    </citation>
    <scope>NUCLEOTIDE SEQUENCE [LARGE SCALE GENOMIC DNA]</scope>
    <source>
        <strain evidence="3 4">AA17</strain>
    </source>
</reference>
<keyword evidence="2" id="KW-0812">Transmembrane</keyword>
<feature type="transmembrane region" description="Helical" evidence="2">
    <location>
        <begin position="16"/>
        <end position="42"/>
    </location>
</feature>
<dbReference type="Pfam" id="PF05137">
    <property type="entry name" value="PilN"/>
    <property type="match status" value="1"/>
</dbReference>
<name>A0ABT3AAS9_9ALTE</name>
<proteinExistence type="predicted"/>
<keyword evidence="2" id="KW-1133">Transmembrane helix</keyword>
<organism evidence="3 4">
    <name type="scientific">Fluctibacter corallii</name>
    <dbReference type="NCBI Taxonomy" id="2984329"/>
    <lineage>
        <taxon>Bacteria</taxon>
        <taxon>Pseudomonadati</taxon>
        <taxon>Pseudomonadota</taxon>
        <taxon>Gammaproteobacteria</taxon>
        <taxon>Alteromonadales</taxon>
        <taxon>Alteromonadaceae</taxon>
        <taxon>Fluctibacter</taxon>
    </lineage>
</organism>
<accession>A0ABT3AAS9</accession>
<evidence type="ECO:0000256" key="2">
    <source>
        <dbReference type="SAM" id="Phobius"/>
    </source>
</evidence>
<dbReference type="RefSeq" id="WP_263713074.1">
    <property type="nucleotide sequence ID" value="NZ_JAOWKX010000007.1"/>
</dbReference>
<dbReference type="InterPro" id="IPR007813">
    <property type="entry name" value="PilN"/>
</dbReference>
<evidence type="ECO:0000313" key="4">
    <source>
        <dbReference type="Proteomes" id="UP001652504"/>
    </source>
</evidence>
<comment type="caution">
    <text evidence="3">The sequence shown here is derived from an EMBL/GenBank/DDBJ whole genome shotgun (WGS) entry which is preliminary data.</text>
</comment>
<gene>
    <name evidence="3" type="ORF">OE749_13925</name>
</gene>